<protein>
    <submittedName>
        <fullName evidence="2">ABC-type polysaccharide/polyol phosphate export permease</fullName>
    </submittedName>
</protein>
<accession>A0A3N5BDX9</accession>
<feature type="transmembrane region" description="Helical" evidence="1">
    <location>
        <begin position="102"/>
        <end position="124"/>
    </location>
</feature>
<keyword evidence="1" id="KW-0472">Membrane</keyword>
<proteinExistence type="predicted"/>
<evidence type="ECO:0000313" key="2">
    <source>
        <dbReference type="EMBL" id="RPF55139.1"/>
    </source>
</evidence>
<dbReference type="EMBL" id="RKRK01000004">
    <property type="protein sequence ID" value="RPF55139.1"/>
    <property type="molecule type" value="Genomic_DNA"/>
</dbReference>
<feature type="transmembrane region" description="Helical" evidence="1">
    <location>
        <begin position="61"/>
        <end position="82"/>
    </location>
</feature>
<feature type="transmembrane region" description="Helical" evidence="1">
    <location>
        <begin position="30"/>
        <end position="49"/>
    </location>
</feature>
<name>A0A3N5BDX9_9BACL</name>
<organism evidence="2 3">
    <name type="scientific">Abyssicoccus albus</name>
    <dbReference type="NCBI Taxonomy" id="1817405"/>
    <lineage>
        <taxon>Bacteria</taxon>
        <taxon>Bacillati</taxon>
        <taxon>Bacillota</taxon>
        <taxon>Bacilli</taxon>
        <taxon>Bacillales</taxon>
        <taxon>Abyssicoccaceae</taxon>
    </lineage>
</organism>
<dbReference type="RefSeq" id="WP_123808149.1">
    <property type="nucleotide sequence ID" value="NZ_RKRK01000004.1"/>
</dbReference>
<gene>
    <name evidence="2" type="ORF">EDD62_1463</name>
</gene>
<feature type="transmembrane region" description="Helical" evidence="1">
    <location>
        <begin position="168"/>
        <end position="186"/>
    </location>
</feature>
<dbReference type="AlphaFoldDB" id="A0A3N5BDX9"/>
<feature type="transmembrane region" description="Helical" evidence="1">
    <location>
        <begin position="136"/>
        <end position="162"/>
    </location>
</feature>
<keyword evidence="1" id="KW-1133">Transmembrane helix</keyword>
<feature type="transmembrane region" description="Helical" evidence="1">
    <location>
        <begin position="225"/>
        <end position="245"/>
    </location>
</feature>
<evidence type="ECO:0000313" key="3">
    <source>
        <dbReference type="Proteomes" id="UP000277108"/>
    </source>
</evidence>
<keyword evidence="3" id="KW-1185">Reference proteome</keyword>
<comment type="caution">
    <text evidence="2">The sequence shown here is derived from an EMBL/GenBank/DDBJ whole genome shotgun (WGS) entry which is preliminary data.</text>
</comment>
<keyword evidence="1" id="KW-0812">Transmembrane</keyword>
<evidence type="ECO:0000256" key="1">
    <source>
        <dbReference type="SAM" id="Phobius"/>
    </source>
</evidence>
<reference evidence="2 3" key="1">
    <citation type="submission" date="2018-11" db="EMBL/GenBank/DDBJ databases">
        <title>Genomic Encyclopedia of Type Strains, Phase IV (KMG-IV): sequencing the most valuable type-strain genomes for metagenomic binning, comparative biology and taxonomic classification.</title>
        <authorList>
            <person name="Goeker M."/>
        </authorList>
    </citation>
    <scope>NUCLEOTIDE SEQUENCE [LARGE SCALE GENOMIC DNA]</scope>
    <source>
        <strain evidence="2 3">DSM 29158</strain>
    </source>
</reference>
<dbReference type="Proteomes" id="UP000277108">
    <property type="component" value="Unassembled WGS sequence"/>
</dbReference>
<sequence length="254" mass="30091">MDTIKQHYKLLLQMFKRSILSFKTDYQLHLMFNVIGLTLFILLTIFLKLKGVDELSWHTAVFRLIGFILWFWVMLLLIQLYRTNANKNSLWKLSSTPLYYQLFSRLFPHFFSLYIHLIIIYIFLRLLSIDFNLSVLSIIFFAIMFTLLMMPLILIYFIILQIIPFDKVFIAICSLIMLLSTPIFWLPNSLGRFILLMNINPLYYTVNGIQSSYVLGYDQLFNTVIHVLFLAVLVMLSIWSVYSYLGLKKLSQDE</sequence>
<dbReference type="OrthoDB" id="2417273at2"/>